<evidence type="ECO:0000256" key="1">
    <source>
        <dbReference type="ARBA" id="ARBA00022529"/>
    </source>
</evidence>
<dbReference type="Gene3D" id="1.10.530.10">
    <property type="match status" value="1"/>
</dbReference>
<dbReference type="PANTHER" id="PTHR33308:SF9">
    <property type="entry name" value="PEPTIDOGLYCAN HYDROLASE FLGJ"/>
    <property type="match status" value="1"/>
</dbReference>
<name>A0A6S6UK22_9BACT</name>
<dbReference type="PANTHER" id="PTHR33308">
    <property type="entry name" value="PEPTIDOGLYCAN HYDROLASE FLGJ"/>
    <property type="match status" value="1"/>
</dbReference>
<dbReference type="SMART" id="SM00047">
    <property type="entry name" value="LYZ2"/>
    <property type="match status" value="1"/>
</dbReference>
<keyword evidence="3" id="KW-0378">Hydrolase</keyword>
<dbReference type="SUPFAM" id="SSF54106">
    <property type="entry name" value="LysM domain"/>
    <property type="match status" value="2"/>
</dbReference>
<keyword evidence="2" id="KW-0081">Bacteriolytic enzyme</keyword>
<dbReference type="InterPro" id="IPR051056">
    <property type="entry name" value="Glycosyl_Hydrolase_73"/>
</dbReference>
<gene>
    <name evidence="6" type="ORF">HELGO_WM24123</name>
</gene>
<dbReference type="GO" id="GO:0042742">
    <property type="term" value="P:defense response to bacterium"/>
    <property type="evidence" value="ECO:0007669"/>
    <property type="project" value="UniProtKB-KW"/>
</dbReference>
<evidence type="ECO:0000256" key="2">
    <source>
        <dbReference type="ARBA" id="ARBA00022638"/>
    </source>
</evidence>
<proteinExistence type="predicted"/>
<dbReference type="AlphaFoldDB" id="A0A6S6UK22"/>
<dbReference type="InterPro" id="IPR002901">
    <property type="entry name" value="MGlyc_endo_b_GlcNAc-like_dom"/>
</dbReference>
<keyword evidence="1" id="KW-0929">Antimicrobial</keyword>
<dbReference type="GO" id="GO:0031640">
    <property type="term" value="P:killing of cells of another organism"/>
    <property type="evidence" value="ECO:0007669"/>
    <property type="project" value="UniProtKB-KW"/>
</dbReference>
<dbReference type="EMBL" id="CACVAQ010000478">
    <property type="protein sequence ID" value="CAA6829292.1"/>
    <property type="molecule type" value="Genomic_DNA"/>
</dbReference>
<dbReference type="GO" id="GO:0004040">
    <property type="term" value="F:amidase activity"/>
    <property type="evidence" value="ECO:0007669"/>
    <property type="project" value="InterPro"/>
</dbReference>
<protein>
    <recommendedName>
        <fullName evidence="4">Peptidoglycan hydrolase</fullName>
    </recommendedName>
</protein>
<reference evidence="6" key="1">
    <citation type="submission" date="2020-01" db="EMBL/GenBank/DDBJ databases">
        <authorList>
            <person name="Meier V. D."/>
            <person name="Meier V D."/>
        </authorList>
    </citation>
    <scope>NUCLEOTIDE SEQUENCE</scope>
    <source>
        <strain evidence="6">HLG_WM_MAG_10</strain>
    </source>
</reference>
<dbReference type="Pfam" id="PF01832">
    <property type="entry name" value="Glucosaminidase"/>
    <property type="match status" value="1"/>
</dbReference>
<dbReference type="PROSITE" id="PS51782">
    <property type="entry name" value="LYSM"/>
    <property type="match status" value="1"/>
</dbReference>
<accession>A0A6S6UK22</accession>
<dbReference type="Gene3D" id="3.10.350.10">
    <property type="entry name" value="LysM domain"/>
    <property type="match status" value="2"/>
</dbReference>
<dbReference type="CDD" id="cd00118">
    <property type="entry name" value="LysM"/>
    <property type="match status" value="2"/>
</dbReference>
<sequence>MLWCLLRAAKERSFLLLNYKKDKNMQRILLILIGLFLLQATPLLASPWSDYFFIDDIKARFYIEKYKHIAVAEMDRTGIPASIKMAQGILESGVGESELANVANNHFGIKCGGEVWTGESHYVWDDEVVKSCFRVYESAEESYIAHSEFLLNPKKAFRYGVLFELEKHDYKGWAKGLQKSGYATSKTYSKNLISIIERLGLYKLDYLTVKQLALTENELANIFPKTAPEVDLNAADTTTTTTRIQDPFSSVLDSVDVILTLYQFQVNGIDAVYVQPGDDLDKIADRYRKKMKKLYAYNELKGRGLKVGQYIFLDKKRSCYEHSSTQKSSNVHIVNRGQTMYDIAQLYGIKLKKLLKYNPVYRQQPPSPGVQVFLKKQKR</sequence>
<evidence type="ECO:0000313" key="6">
    <source>
        <dbReference type="EMBL" id="CAA6829292.1"/>
    </source>
</evidence>
<dbReference type="InterPro" id="IPR036779">
    <property type="entry name" value="LysM_dom_sf"/>
</dbReference>
<evidence type="ECO:0000256" key="3">
    <source>
        <dbReference type="ARBA" id="ARBA00022801"/>
    </source>
</evidence>
<dbReference type="SMART" id="SM00257">
    <property type="entry name" value="LysM"/>
    <property type="match status" value="2"/>
</dbReference>
<dbReference type="InterPro" id="IPR018392">
    <property type="entry name" value="LysM"/>
</dbReference>
<evidence type="ECO:0000259" key="5">
    <source>
        <dbReference type="PROSITE" id="PS51782"/>
    </source>
</evidence>
<feature type="domain" description="LysM" evidence="5">
    <location>
        <begin position="330"/>
        <end position="374"/>
    </location>
</feature>
<evidence type="ECO:0000256" key="4">
    <source>
        <dbReference type="ARBA" id="ARBA00032108"/>
    </source>
</evidence>
<organism evidence="6">
    <name type="scientific">uncultured Aureispira sp</name>
    <dbReference type="NCBI Taxonomy" id="1331704"/>
    <lineage>
        <taxon>Bacteria</taxon>
        <taxon>Pseudomonadati</taxon>
        <taxon>Bacteroidota</taxon>
        <taxon>Saprospiria</taxon>
        <taxon>Saprospirales</taxon>
        <taxon>Saprospiraceae</taxon>
        <taxon>Aureispira</taxon>
        <taxon>environmental samples</taxon>
    </lineage>
</organism>
<dbReference type="Pfam" id="PF01476">
    <property type="entry name" value="LysM"/>
    <property type="match status" value="2"/>
</dbReference>